<dbReference type="EMBL" id="WHUW01000399">
    <property type="protein sequence ID" value="KAF8414945.1"/>
    <property type="molecule type" value="Genomic_DNA"/>
</dbReference>
<dbReference type="Proteomes" id="UP001194468">
    <property type="component" value="Unassembled WGS sequence"/>
</dbReference>
<sequence length="101" mass="10747">ILSALTVILVHIPNHVKPFFPQLQQTFVKSMSNPSSIVMCMQAVDTLGMLMHNQPCVNEVDLELIGGAQGSKEEIAASYVLALAHVIESSAVHGGVGDSMC</sequence>
<feature type="non-terminal residue" evidence="1">
    <location>
        <position position="1"/>
    </location>
</feature>
<dbReference type="InterPro" id="IPR016024">
    <property type="entry name" value="ARM-type_fold"/>
</dbReference>
<proteinExistence type="predicted"/>
<name>A0AAD4G5G4_BOLED</name>
<dbReference type="SUPFAM" id="SSF48371">
    <property type="entry name" value="ARM repeat"/>
    <property type="match status" value="1"/>
</dbReference>
<evidence type="ECO:0000313" key="1">
    <source>
        <dbReference type="EMBL" id="KAF8414945.1"/>
    </source>
</evidence>
<protein>
    <submittedName>
        <fullName evidence="1">Uncharacterized protein</fullName>
    </submittedName>
</protein>
<organism evidence="1 2">
    <name type="scientific">Boletus edulis BED1</name>
    <dbReference type="NCBI Taxonomy" id="1328754"/>
    <lineage>
        <taxon>Eukaryota</taxon>
        <taxon>Fungi</taxon>
        <taxon>Dikarya</taxon>
        <taxon>Basidiomycota</taxon>
        <taxon>Agaricomycotina</taxon>
        <taxon>Agaricomycetes</taxon>
        <taxon>Agaricomycetidae</taxon>
        <taxon>Boletales</taxon>
        <taxon>Boletineae</taxon>
        <taxon>Boletaceae</taxon>
        <taxon>Boletoideae</taxon>
        <taxon>Boletus</taxon>
    </lineage>
</organism>
<gene>
    <name evidence="1" type="ORF">L210DRAFT_3433219</name>
</gene>
<accession>A0AAD4G5G4</accession>
<dbReference type="AlphaFoldDB" id="A0AAD4G5G4"/>
<reference evidence="1" key="1">
    <citation type="submission" date="2019-10" db="EMBL/GenBank/DDBJ databases">
        <authorList>
            <consortium name="DOE Joint Genome Institute"/>
            <person name="Kuo A."/>
            <person name="Miyauchi S."/>
            <person name="Kiss E."/>
            <person name="Drula E."/>
            <person name="Kohler A."/>
            <person name="Sanchez-Garcia M."/>
            <person name="Andreopoulos B."/>
            <person name="Barry K.W."/>
            <person name="Bonito G."/>
            <person name="Buee M."/>
            <person name="Carver A."/>
            <person name="Chen C."/>
            <person name="Cichocki N."/>
            <person name="Clum A."/>
            <person name="Culley D."/>
            <person name="Crous P.W."/>
            <person name="Fauchery L."/>
            <person name="Girlanda M."/>
            <person name="Hayes R."/>
            <person name="Keri Z."/>
            <person name="LaButti K."/>
            <person name="Lipzen A."/>
            <person name="Lombard V."/>
            <person name="Magnuson J."/>
            <person name="Maillard F."/>
            <person name="Morin E."/>
            <person name="Murat C."/>
            <person name="Nolan M."/>
            <person name="Ohm R."/>
            <person name="Pangilinan J."/>
            <person name="Pereira M."/>
            <person name="Perotto S."/>
            <person name="Peter M."/>
            <person name="Riley R."/>
            <person name="Sitrit Y."/>
            <person name="Stielow B."/>
            <person name="Szollosi G."/>
            <person name="Zifcakova L."/>
            <person name="Stursova M."/>
            <person name="Spatafora J.W."/>
            <person name="Tedersoo L."/>
            <person name="Vaario L.-M."/>
            <person name="Yamada A."/>
            <person name="Yan M."/>
            <person name="Wang P."/>
            <person name="Xu J."/>
            <person name="Bruns T."/>
            <person name="Baldrian P."/>
            <person name="Vilgalys R."/>
            <person name="Henrissat B."/>
            <person name="Grigoriev I.V."/>
            <person name="Hibbett D."/>
            <person name="Nagy L.G."/>
            <person name="Martin F.M."/>
        </authorList>
    </citation>
    <scope>NUCLEOTIDE SEQUENCE</scope>
    <source>
        <strain evidence="1">BED1</strain>
    </source>
</reference>
<evidence type="ECO:0000313" key="2">
    <source>
        <dbReference type="Proteomes" id="UP001194468"/>
    </source>
</evidence>
<reference evidence="1" key="2">
    <citation type="journal article" date="2020" name="Nat. Commun.">
        <title>Large-scale genome sequencing of mycorrhizal fungi provides insights into the early evolution of symbiotic traits.</title>
        <authorList>
            <person name="Miyauchi S."/>
            <person name="Kiss E."/>
            <person name="Kuo A."/>
            <person name="Drula E."/>
            <person name="Kohler A."/>
            <person name="Sanchez-Garcia M."/>
            <person name="Morin E."/>
            <person name="Andreopoulos B."/>
            <person name="Barry K.W."/>
            <person name="Bonito G."/>
            <person name="Buee M."/>
            <person name="Carver A."/>
            <person name="Chen C."/>
            <person name="Cichocki N."/>
            <person name="Clum A."/>
            <person name="Culley D."/>
            <person name="Crous P.W."/>
            <person name="Fauchery L."/>
            <person name="Girlanda M."/>
            <person name="Hayes R.D."/>
            <person name="Keri Z."/>
            <person name="LaButti K."/>
            <person name="Lipzen A."/>
            <person name="Lombard V."/>
            <person name="Magnuson J."/>
            <person name="Maillard F."/>
            <person name="Murat C."/>
            <person name="Nolan M."/>
            <person name="Ohm R.A."/>
            <person name="Pangilinan J."/>
            <person name="Pereira M.F."/>
            <person name="Perotto S."/>
            <person name="Peter M."/>
            <person name="Pfister S."/>
            <person name="Riley R."/>
            <person name="Sitrit Y."/>
            <person name="Stielow J.B."/>
            <person name="Szollosi G."/>
            <person name="Zifcakova L."/>
            <person name="Stursova M."/>
            <person name="Spatafora J.W."/>
            <person name="Tedersoo L."/>
            <person name="Vaario L.M."/>
            <person name="Yamada A."/>
            <person name="Yan M."/>
            <person name="Wang P."/>
            <person name="Xu J."/>
            <person name="Bruns T."/>
            <person name="Baldrian P."/>
            <person name="Vilgalys R."/>
            <person name="Dunand C."/>
            <person name="Henrissat B."/>
            <person name="Grigoriev I.V."/>
            <person name="Hibbett D."/>
            <person name="Nagy L.G."/>
            <person name="Martin F.M."/>
        </authorList>
    </citation>
    <scope>NUCLEOTIDE SEQUENCE</scope>
    <source>
        <strain evidence="1">BED1</strain>
    </source>
</reference>
<keyword evidence="2" id="KW-1185">Reference proteome</keyword>
<comment type="caution">
    <text evidence="1">The sequence shown here is derived from an EMBL/GenBank/DDBJ whole genome shotgun (WGS) entry which is preliminary data.</text>
</comment>